<accession>A0A2P5FB37</accession>
<feature type="region of interest" description="Disordered" evidence="1">
    <location>
        <begin position="26"/>
        <end position="71"/>
    </location>
</feature>
<protein>
    <submittedName>
        <fullName evidence="2">Uncharacterized protein</fullName>
    </submittedName>
</protein>
<feature type="non-terminal residue" evidence="2">
    <location>
        <position position="1"/>
    </location>
</feature>
<sequence>TNAWHRVSVSSAQLSSSLSLYSHASAVSLHRPHNESKTQSHTEQVSQFSLPSPESTRRESEGRRKMKNPVIGPNSSVAYVFMTYYSIGVYRVSRESL</sequence>
<organism evidence="2 3">
    <name type="scientific">Trema orientale</name>
    <name type="common">Charcoal tree</name>
    <name type="synonym">Celtis orientalis</name>
    <dbReference type="NCBI Taxonomy" id="63057"/>
    <lineage>
        <taxon>Eukaryota</taxon>
        <taxon>Viridiplantae</taxon>
        <taxon>Streptophyta</taxon>
        <taxon>Embryophyta</taxon>
        <taxon>Tracheophyta</taxon>
        <taxon>Spermatophyta</taxon>
        <taxon>Magnoliopsida</taxon>
        <taxon>eudicotyledons</taxon>
        <taxon>Gunneridae</taxon>
        <taxon>Pentapetalae</taxon>
        <taxon>rosids</taxon>
        <taxon>fabids</taxon>
        <taxon>Rosales</taxon>
        <taxon>Cannabaceae</taxon>
        <taxon>Trema</taxon>
    </lineage>
</organism>
<dbReference type="EMBL" id="JXTC01000047">
    <property type="protein sequence ID" value="PON95001.1"/>
    <property type="molecule type" value="Genomic_DNA"/>
</dbReference>
<keyword evidence="3" id="KW-1185">Reference proteome</keyword>
<reference evidence="3" key="1">
    <citation type="submission" date="2016-06" db="EMBL/GenBank/DDBJ databases">
        <title>Parallel loss of symbiosis genes in relatives of nitrogen-fixing non-legume Parasponia.</title>
        <authorList>
            <person name="Van Velzen R."/>
            <person name="Holmer R."/>
            <person name="Bu F."/>
            <person name="Rutten L."/>
            <person name="Van Zeijl A."/>
            <person name="Liu W."/>
            <person name="Santuari L."/>
            <person name="Cao Q."/>
            <person name="Sharma T."/>
            <person name="Shen D."/>
            <person name="Roswanjaya Y."/>
            <person name="Wardhani T."/>
            <person name="Kalhor M.S."/>
            <person name="Jansen J."/>
            <person name="Van den Hoogen J."/>
            <person name="Gungor B."/>
            <person name="Hartog M."/>
            <person name="Hontelez J."/>
            <person name="Verver J."/>
            <person name="Yang W.-C."/>
            <person name="Schijlen E."/>
            <person name="Repin R."/>
            <person name="Schilthuizen M."/>
            <person name="Schranz E."/>
            <person name="Heidstra R."/>
            <person name="Miyata K."/>
            <person name="Fedorova E."/>
            <person name="Kohlen W."/>
            <person name="Bisseling T."/>
            <person name="Smit S."/>
            <person name="Geurts R."/>
        </authorList>
    </citation>
    <scope>NUCLEOTIDE SEQUENCE [LARGE SCALE GENOMIC DNA]</scope>
    <source>
        <strain evidence="3">cv. RG33-2</strain>
    </source>
</reference>
<name>A0A2P5FB37_TREOI</name>
<comment type="caution">
    <text evidence="2">The sequence shown here is derived from an EMBL/GenBank/DDBJ whole genome shotgun (WGS) entry which is preliminary data.</text>
</comment>
<gene>
    <name evidence="2" type="ORF">TorRG33x02_092000</name>
</gene>
<dbReference type="AlphaFoldDB" id="A0A2P5FB37"/>
<dbReference type="Proteomes" id="UP000237000">
    <property type="component" value="Unassembled WGS sequence"/>
</dbReference>
<evidence type="ECO:0000256" key="1">
    <source>
        <dbReference type="SAM" id="MobiDB-lite"/>
    </source>
</evidence>
<dbReference type="InParanoid" id="A0A2P5FB37"/>
<evidence type="ECO:0000313" key="3">
    <source>
        <dbReference type="Proteomes" id="UP000237000"/>
    </source>
</evidence>
<evidence type="ECO:0000313" key="2">
    <source>
        <dbReference type="EMBL" id="PON95001.1"/>
    </source>
</evidence>
<feature type="compositionally biased region" description="Polar residues" evidence="1">
    <location>
        <begin position="41"/>
        <end position="54"/>
    </location>
</feature>
<proteinExistence type="predicted"/>